<evidence type="ECO:0000313" key="2">
    <source>
        <dbReference type="WBParaSite" id="nRc.2.0.1.t27021-RA"/>
    </source>
</evidence>
<keyword evidence="1" id="KW-1185">Reference proteome</keyword>
<dbReference type="AlphaFoldDB" id="A0A915JLZ8"/>
<dbReference type="Proteomes" id="UP000887565">
    <property type="component" value="Unplaced"/>
</dbReference>
<reference evidence="2" key="1">
    <citation type="submission" date="2022-11" db="UniProtKB">
        <authorList>
            <consortium name="WormBaseParasite"/>
        </authorList>
    </citation>
    <scope>IDENTIFICATION</scope>
</reference>
<evidence type="ECO:0000313" key="1">
    <source>
        <dbReference type="Proteomes" id="UP000887565"/>
    </source>
</evidence>
<protein>
    <submittedName>
        <fullName evidence="2">Uncharacterized protein</fullName>
    </submittedName>
</protein>
<proteinExistence type="predicted"/>
<organism evidence="1 2">
    <name type="scientific">Romanomermis culicivorax</name>
    <name type="common">Nematode worm</name>
    <dbReference type="NCBI Taxonomy" id="13658"/>
    <lineage>
        <taxon>Eukaryota</taxon>
        <taxon>Metazoa</taxon>
        <taxon>Ecdysozoa</taxon>
        <taxon>Nematoda</taxon>
        <taxon>Enoplea</taxon>
        <taxon>Dorylaimia</taxon>
        <taxon>Mermithida</taxon>
        <taxon>Mermithoidea</taxon>
        <taxon>Mermithidae</taxon>
        <taxon>Romanomermis</taxon>
    </lineage>
</organism>
<sequence length="64" mass="7486">MIHGENFPQMFCGSPEVEEPQSSAIYDVMRQEMYARMAAQLDTSFRGYMEYSFPYYEGIQRGVD</sequence>
<accession>A0A915JLZ8</accession>
<dbReference type="WBParaSite" id="nRc.2.0.1.t27021-RA">
    <property type="protein sequence ID" value="nRc.2.0.1.t27021-RA"/>
    <property type="gene ID" value="nRc.2.0.1.g27021"/>
</dbReference>
<name>A0A915JLZ8_ROMCU</name>